<evidence type="ECO:0000256" key="1">
    <source>
        <dbReference type="SAM" id="MobiDB-lite"/>
    </source>
</evidence>
<evidence type="ECO:0000313" key="2">
    <source>
        <dbReference type="EMBL" id="GAH41823.1"/>
    </source>
</evidence>
<name>X1H924_9ZZZZ</name>
<organism evidence="2">
    <name type="scientific">marine sediment metagenome</name>
    <dbReference type="NCBI Taxonomy" id="412755"/>
    <lineage>
        <taxon>unclassified sequences</taxon>
        <taxon>metagenomes</taxon>
        <taxon>ecological metagenomes</taxon>
    </lineage>
</organism>
<proteinExistence type="predicted"/>
<reference evidence="2" key="1">
    <citation type="journal article" date="2014" name="Front. Microbiol.">
        <title>High frequency of phylogenetically diverse reductive dehalogenase-homologous genes in deep subseafloor sedimentary metagenomes.</title>
        <authorList>
            <person name="Kawai M."/>
            <person name="Futagami T."/>
            <person name="Toyoda A."/>
            <person name="Takaki Y."/>
            <person name="Nishi S."/>
            <person name="Hori S."/>
            <person name="Arai W."/>
            <person name="Tsubouchi T."/>
            <person name="Morono Y."/>
            <person name="Uchiyama I."/>
            <person name="Ito T."/>
            <person name="Fujiyama A."/>
            <person name="Inagaki F."/>
            <person name="Takami H."/>
        </authorList>
    </citation>
    <scope>NUCLEOTIDE SEQUENCE</scope>
    <source>
        <strain evidence="2">Expedition CK06-06</strain>
    </source>
</reference>
<feature type="non-terminal residue" evidence="2">
    <location>
        <position position="1"/>
    </location>
</feature>
<sequence>VCPEEIKGQHISNDVPKATMDKHAGHYGPWPKQETCWL</sequence>
<comment type="caution">
    <text evidence="2">The sequence shown here is derived from an EMBL/GenBank/DDBJ whole genome shotgun (WGS) entry which is preliminary data.</text>
</comment>
<gene>
    <name evidence="2" type="ORF">S03H2_24801</name>
</gene>
<dbReference type="AlphaFoldDB" id="X1H924"/>
<protein>
    <submittedName>
        <fullName evidence="2">Uncharacterized protein</fullName>
    </submittedName>
</protein>
<accession>X1H924</accession>
<dbReference type="EMBL" id="BARU01013872">
    <property type="protein sequence ID" value="GAH41823.1"/>
    <property type="molecule type" value="Genomic_DNA"/>
</dbReference>
<feature type="region of interest" description="Disordered" evidence="1">
    <location>
        <begin position="1"/>
        <end position="26"/>
    </location>
</feature>